<dbReference type="InterPro" id="IPR058792">
    <property type="entry name" value="Beta-barrel_RND_2"/>
</dbReference>
<dbReference type="PATRIC" id="fig|1094979.3.peg.413"/>
<evidence type="ECO:0000259" key="5">
    <source>
        <dbReference type="Pfam" id="PF25869"/>
    </source>
</evidence>
<evidence type="ECO:0000256" key="3">
    <source>
        <dbReference type="SAM" id="MobiDB-lite"/>
    </source>
</evidence>
<dbReference type="GO" id="GO:0015679">
    <property type="term" value="P:plasma membrane copper ion transport"/>
    <property type="evidence" value="ECO:0007669"/>
    <property type="project" value="TreeGrafter"/>
</dbReference>
<dbReference type="SUPFAM" id="SSF111369">
    <property type="entry name" value="HlyD-like secretion proteins"/>
    <property type="match status" value="1"/>
</dbReference>
<protein>
    <submittedName>
        <fullName evidence="8">RND family efflux transporter MFP subunit</fullName>
    </submittedName>
</protein>
<evidence type="ECO:0000259" key="7">
    <source>
        <dbReference type="Pfam" id="PF25954"/>
    </source>
</evidence>
<dbReference type="Pfam" id="PF19335">
    <property type="entry name" value="HMBD"/>
    <property type="match status" value="1"/>
</dbReference>
<evidence type="ECO:0000313" key="8">
    <source>
        <dbReference type="EMBL" id="EHJ06199.1"/>
    </source>
</evidence>
<reference evidence="8 9" key="1">
    <citation type="journal article" date="2012" name="J. Bacteriol.">
        <title>Genome sequence of deep-sea manganese-oxidizing bacterium Marinobacter manganoxydans MnI7-9.</title>
        <authorList>
            <person name="Wang H."/>
            <person name="Li H."/>
            <person name="Shao Z."/>
            <person name="Liao S."/>
            <person name="Johnstone L."/>
            <person name="Rensing C."/>
            <person name="Wang G."/>
        </authorList>
    </citation>
    <scope>NUCLEOTIDE SEQUENCE [LARGE SCALE GENOMIC DNA]</scope>
    <source>
        <strain evidence="8 9">MnI7-9</strain>
    </source>
</reference>
<feature type="domain" description="Heavy metal binding" evidence="4">
    <location>
        <begin position="42"/>
        <end position="68"/>
    </location>
</feature>
<dbReference type="GO" id="GO:0016020">
    <property type="term" value="C:membrane"/>
    <property type="evidence" value="ECO:0007669"/>
    <property type="project" value="InterPro"/>
</dbReference>
<dbReference type="Gene3D" id="6.10.140.730">
    <property type="match status" value="1"/>
</dbReference>
<evidence type="ECO:0000313" key="9">
    <source>
        <dbReference type="Proteomes" id="UP000003208"/>
    </source>
</evidence>
<evidence type="ECO:0000256" key="1">
    <source>
        <dbReference type="ARBA" id="ARBA00009477"/>
    </source>
</evidence>
<dbReference type="GO" id="GO:0060003">
    <property type="term" value="P:copper ion export"/>
    <property type="evidence" value="ECO:0007669"/>
    <property type="project" value="TreeGrafter"/>
</dbReference>
<dbReference type="PANTHER" id="PTHR30097">
    <property type="entry name" value="CATION EFFLUX SYSTEM PROTEIN CUSB"/>
    <property type="match status" value="1"/>
</dbReference>
<dbReference type="Gene3D" id="2.40.30.170">
    <property type="match status" value="1"/>
</dbReference>
<comment type="similarity">
    <text evidence="1">Belongs to the membrane fusion protein (MFP) (TC 8.A.1) family.</text>
</comment>
<feature type="domain" description="CusB-like barrel-sandwich hybrid" evidence="6">
    <location>
        <begin position="123"/>
        <end position="237"/>
    </location>
</feature>
<organism evidence="8 9">
    <name type="scientific">Marinobacter manganoxydans MnI7-9</name>
    <dbReference type="NCBI Taxonomy" id="1094979"/>
    <lineage>
        <taxon>Bacteria</taxon>
        <taxon>Pseudomonadati</taxon>
        <taxon>Pseudomonadota</taxon>
        <taxon>Gammaproteobacteria</taxon>
        <taxon>Pseudomonadales</taxon>
        <taxon>Marinobacteraceae</taxon>
        <taxon>Marinobacter</taxon>
    </lineage>
</organism>
<feature type="compositionally biased region" description="Basic and acidic residues" evidence="3">
    <location>
        <begin position="445"/>
        <end position="483"/>
    </location>
</feature>
<dbReference type="Gene3D" id="2.40.50.100">
    <property type="match status" value="1"/>
</dbReference>
<dbReference type="Pfam" id="PF25954">
    <property type="entry name" value="Beta-barrel_RND_2"/>
    <property type="match status" value="1"/>
</dbReference>
<gene>
    <name evidence="8" type="ORF">KYE_02228</name>
</gene>
<dbReference type="InterPro" id="IPR058791">
    <property type="entry name" value="3HB_CusB"/>
</dbReference>
<sequence>MANFVRPLGFILLGGIAGAGAAYWLASETATAPASAEKKPLYWVSPMDASFRSDKPGKSPMGMDLVPVYEDSGSADDSPGTVRVAPNIVNNLGVRTDEAIRGQLPSNIITVGYVQYNEDELYHMHPRVEGWIEKLYVKSEGDPVEKGKPVYTLYSPTLVNAQEELLLALDRKNPRLIRAAEERLSSLNVSDRLIRTLRQTRDVQRTITFYAPASGVIDVLNVREGAFVKPGDKVVSIGSLDEVWVIGEVFESQLWAISAGDPVEMTLDYMPGRSWMGSVDYVYPEINLETRTAQVRMRFDNADGMLQPGMFASVDIQGDPSERRTLVPRESVIRTGQTDRVVLALEEGAFKSVNVTTGRVGNRYAEILEGVVPGDQVVVSAQFLIDSESSKTSDFRRMSPPPTGAMDPDMNHSGHAMGAGKADAKGSPETMNHEGMDQNPMNQGEMDHGKMDQGEMDHGKMDQGEMDHGKMNQGEMDHDGGAS</sequence>
<dbReference type="FunFam" id="2.40.30.170:FF:000010">
    <property type="entry name" value="Efflux RND transporter periplasmic adaptor subunit"/>
    <property type="match status" value="1"/>
</dbReference>
<proteinExistence type="inferred from homology"/>
<dbReference type="Pfam" id="PF25919">
    <property type="entry name" value="BSH_CusB"/>
    <property type="match status" value="1"/>
</dbReference>
<feature type="region of interest" description="Disordered" evidence="3">
    <location>
        <begin position="389"/>
        <end position="483"/>
    </location>
</feature>
<feature type="compositionally biased region" description="Basic and acidic residues" evidence="3">
    <location>
        <begin position="422"/>
        <end position="436"/>
    </location>
</feature>
<dbReference type="EMBL" id="AGTR01000011">
    <property type="protein sequence ID" value="EHJ06199.1"/>
    <property type="molecule type" value="Genomic_DNA"/>
</dbReference>
<feature type="domain" description="CusB-like three alpha-helical bundle" evidence="5">
    <location>
        <begin position="158"/>
        <end position="205"/>
    </location>
</feature>
<keyword evidence="9" id="KW-1185">Reference proteome</keyword>
<dbReference type="InterPro" id="IPR058790">
    <property type="entry name" value="BSH_CusB"/>
</dbReference>
<name>G6YNN4_9GAMM</name>
<dbReference type="GO" id="GO:0030288">
    <property type="term" value="C:outer membrane-bounded periplasmic space"/>
    <property type="evidence" value="ECO:0007669"/>
    <property type="project" value="TreeGrafter"/>
</dbReference>
<evidence type="ECO:0000259" key="4">
    <source>
        <dbReference type="Pfam" id="PF19335"/>
    </source>
</evidence>
<accession>G6YNN4</accession>
<evidence type="ECO:0000256" key="2">
    <source>
        <dbReference type="ARBA" id="ARBA00022448"/>
    </source>
</evidence>
<dbReference type="Pfam" id="PF25869">
    <property type="entry name" value="3HB_CusB"/>
    <property type="match status" value="1"/>
</dbReference>
<dbReference type="InterPro" id="IPR045800">
    <property type="entry name" value="HMBD"/>
</dbReference>
<dbReference type="RefSeq" id="WP_008169946.1">
    <property type="nucleotide sequence ID" value="NZ_AGTR01000011.1"/>
</dbReference>
<evidence type="ECO:0000259" key="6">
    <source>
        <dbReference type="Pfam" id="PF25919"/>
    </source>
</evidence>
<dbReference type="NCBIfam" id="TIGR01730">
    <property type="entry name" value="RND_mfp"/>
    <property type="match status" value="1"/>
</dbReference>
<keyword evidence="2" id="KW-0813">Transport</keyword>
<dbReference type="PANTHER" id="PTHR30097:SF15">
    <property type="entry name" value="CATION EFFLUX SYSTEM PROTEIN CUSB"/>
    <property type="match status" value="1"/>
</dbReference>
<dbReference type="AlphaFoldDB" id="G6YNN4"/>
<dbReference type="InterPro" id="IPR051909">
    <property type="entry name" value="MFP_Cation_Efflux"/>
</dbReference>
<dbReference type="GO" id="GO:0046914">
    <property type="term" value="F:transition metal ion binding"/>
    <property type="evidence" value="ECO:0007669"/>
    <property type="project" value="TreeGrafter"/>
</dbReference>
<dbReference type="Gene3D" id="2.40.420.20">
    <property type="match status" value="1"/>
</dbReference>
<dbReference type="GO" id="GO:0022857">
    <property type="term" value="F:transmembrane transporter activity"/>
    <property type="evidence" value="ECO:0007669"/>
    <property type="project" value="InterPro"/>
</dbReference>
<dbReference type="InterPro" id="IPR006143">
    <property type="entry name" value="RND_pump_MFP"/>
</dbReference>
<dbReference type="Proteomes" id="UP000003208">
    <property type="component" value="Unassembled WGS sequence"/>
</dbReference>
<feature type="domain" description="CusB-like beta-barrel" evidence="7">
    <location>
        <begin position="242"/>
        <end position="318"/>
    </location>
</feature>